<proteinExistence type="predicted"/>
<name>B2KDB0_ELUMP</name>
<dbReference type="RefSeq" id="WP_012415121.1">
    <property type="nucleotide sequence ID" value="NC_010644.1"/>
</dbReference>
<evidence type="ECO:0008006" key="3">
    <source>
        <dbReference type="Google" id="ProtNLM"/>
    </source>
</evidence>
<gene>
    <name evidence="1" type="ordered locus">Emin_0953</name>
</gene>
<reference evidence="1 2" key="1">
    <citation type="journal article" date="2009" name="Appl. Environ. Microbiol.">
        <title>Genomic analysis of 'Elusimicrobium minutum,' the first cultivated representative of the phylum 'Elusimicrobia' (formerly termite group 1).</title>
        <authorList>
            <person name="Herlemann D.P.R."/>
            <person name="Geissinger O."/>
            <person name="Ikeda-Ohtsubo W."/>
            <person name="Kunin V."/>
            <person name="Sun H."/>
            <person name="Lapidus A."/>
            <person name="Hugenholtz P."/>
            <person name="Brune A."/>
        </authorList>
    </citation>
    <scope>NUCLEOTIDE SEQUENCE [LARGE SCALE GENOMIC DNA]</scope>
    <source>
        <strain evidence="1 2">Pei191</strain>
    </source>
</reference>
<sequence length="126" mass="12838">MALTDNLIDNGRKSGELVCHTAGAEIFLGALLCHDGAGAVVPAATGLVFAGIADGYAKEGEPVKVWKTGVFERPSTAAIAVSNIGTPVAFDSDDKVKATTGGTDACGILEDVKDTTNAIRIDGYAK</sequence>
<dbReference type="HOGENOM" id="CLU_1978036_0_0_0"/>
<organism evidence="1 2">
    <name type="scientific">Elusimicrobium minutum (strain Pei191)</name>
    <dbReference type="NCBI Taxonomy" id="445932"/>
    <lineage>
        <taxon>Bacteria</taxon>
        <taxon>Pseudomonadati</taxon>
        <taxon>Elusimicrobiota</taxon>
        <taxon>Elusimicrobia</taxon>
        <taxon>Elusimicrobiales</taxon>
        <taxon>Elusimicrobiaceae</taxon>
        <taxon>Elusimicrobium</taxon>
    </lineage>
</organism>
<keyword evidence="2" id="KW-1185">Reference proteome</keyword>
<accession>B2KDB0</accession>
<protein>
    <recommendedName>
        <fullName evidence="3">DUF2190 family protein</fullName>
    </recommendedName>
</protein>
<dbReference type="Proteomes" id="UP000001029">
    <property type="component" value="Chromosome"/>
</dbReference>
<evidence type="ECO:0000313" key="1">
    <source>
        <dbReference type="EMBL" id="ACC98506.1"/>
    </source>
</evidence>
<dbReference type="Pfam" id="PF09956">
    <property type="entry name" value="Phage_cement_2"/>
    <property type="match status" value="1"/>
</dbReference>
<dbReference type="AlphaFoldDB" id="B2KDB0"/>
<dbReference type="STRING" id="445932.Emin_0953"/>
<evidence type="ECO:0000313" key="2">
    <source>
        <dbReference type="Proteomes" id="UP000001029"/>
    </source>
</evidence>
<dbReference type="KEGG" id="emi:Emin_0953"/>
<dbReference type="InterPro" id="IPR011231">
    <property type="entry name" value="Phage_VT1-Sakai_H0018"/>
</dbReference>
<dbReference type="EMBL" id="CP001055">
    <property type="protein sequence ID" value="ACC98506.1"/>
    <property type="molecule type" value="Genomic_DNA"/>
</dbReference>